<dbReference type="Gene3D" id="3.40.50.970">
    <property type="match status" value="1"/>
</dbReference>
<dbReference type="SUPFAM" id="SSF52518">
    <property type="entry name" value="Thiamin diphosphate-binding fold (THDP-binding)"/>
    <property type="match status" value="1"/>
</dbReference>
<evidence type="ECO:0000256" key="3">
    <source>
        <dbReference type="ARBA" id="ARBA00023052"/>
    </source>
</evidence>
<evidence type="ECO:0000313" key="6">
    <source>
        <dbReference type="Proteomes" id="UP000178493"/>
    </source>
</evidence>
<proteinExistence type="inferred from homology"/>
<dbReference type="PANTHER" id="PTHR47514:SF1">
    <property type="entry name" value="TRANSKETOLASE N-TERMINAL SECTION-RELATED"/>
    <property type="match status" value="1"/>
</dbReference>
<evidence type="ECO:0000256" key="1">
    <source>
        <dbReference type="ARBA" id="ARBA00001964"/>
    </source>
</evidence>
<comment type="similarity">
    <text evidence="2">Belongs to the transketolase family.</text>
</comment>
<dbReference type="EMBL" id="MHCO01000031">
    <property type="protein sequence ID" value="OGY23604.1"/>
    <property type="molecule type" value="Genomic_DNA"/>
</dbReference>
<gene>
    <name evidence="5" type="ORF">A2126_03775</name>
</gene>
<protein>
    <submittedName>
        <fullName evidence="5">Transketolase</fullName>
    </submittedName>
</protein>
<feature type="domain" description="Transketolase N-terminal" evidence="4">
    <location>
        <begin position="6"/>
        <end position="248"/>
    </location>
</feature>
<organism evidence="5 6">
    <name type="scientific">Candidatus Woykebacteria bacterium GWB1_45_5</name>
    <dbReference type="NCBI Taxonomy" id="1802592"/>
    <lineage>
        <taxon>Bacteria</taxon>
        <taxon>Candidatus Woykeibacteriota</taxon>
    </lineage>
</organism>
<dbReference type="PANTHER" id="PTHR47514">
    <property type="entry name" value="TRANSKETOLASE N-TERMINAL SECTION-RELATED"/>
    <property type="match status" value="1"/>
</dbReference>
<feature type="non-terminal residue" evidence="5">
    <location>
        <position position="1"/>
    </location>
</feature>
<sequence>VIKMLLEAKSGHSAGSLGMADIFAALYFAVLNHNPKNPKWEDRDRLLTSNGHICPVVYAALAHAGYFPREELTTLRKINSRLQGHPHYGTLPGIENTSGPLGQGLPQAIGMALACRMDKKRYYVFCTLGDGELDEGQIWEAVMFAGKNELGNLIGIVDRNNIQIDGFTEDVMPLEPLRSKFEDFGWHVQEVDGHNIQAIIDACHEAKAIFNKPSMLIAHTIPGKGVDFMEWQPSWHGKPPNPEEAKKALNELRTLKGRIVSEHE</sequence>
<evidence type="ECO:0000256" key="2">
    <source>
        <dbReference type="ARBA" id="ARBA00007131"/>
    </source>
</evidence>
<dbReference type="Proteomes" id="UP000178493">
    <property type="component" value="Unassembled WGS sequence"/>
</dbReference>
<keyword evidence="3" id="KW-0786">Thiamine pyrophosphate</keyword>
<name>A0A1G1W7M0_9BACT</name>
<dbReference type="AlphaFoldDB" id="A0A1G1W7M0"/>
<evidence type="ECO:0000313" key="5">
    <source>
        <dbReference type="EMBL" id="OGY23604.1"/>
    </source>
</evidence>
<dbReference type="Pfam" id="PF00456">
    <property type="entry name" value="Transketolase_N"/>
    <property type="match status" value="1"/>
</dbReference>
<dbReference type="CDD" id="cd02012">
    <property type="entry name" value="TPP_TK"/>
    <property type="match status" value="1"/>
</dbReference>
<comment type="cofactor">
    <cofactor evidence="1">
        <name>thiamine diphosphate</name>
        <dbReference type="ChEBI" id="CHEBI:58937"/>
    </cofactor>
</comment>
<reference evidence="5 6" key="1">
    <citation type="journal article" date="2016" name="Nat. Commun.">
        <title>Thousands of microbial genomes shed light on interconnected biogeochemical processes in an aquifer system.</title>
        <authorList>
            <person name="Anantharaman K."/>
            <person name="Brown C.T."/>
            <person name="Hug L.A."/>
            <person name="Sharon I."/>
            <person name="Castelle C.J."/>
            <person name="Probst A.J."/>
            <person name="Thomas B.C."/>
            <person name="Singh A."/>
            <person name="Wilkins M.J."/>
            <person name="Karaoz U."/>
            <person name="Brodie E.L."/>
            <person name="Williams K.H."/>
            <person name="Hubbard S.S."/>
            <person name="Banfield J.F."/>
        </authorList>
    </citation>
    <scope>NUCLEOTIDE SEQUENCE [LARGE SCALE GENOMIC DNA]</scope>
</reference>
<evidence type="ECO:0000259" key="4">
    <source>
        <dbReference type="Pfam" id="PF00456"/>
    </source>
</evidence>
<accession>A0A1G1W7M0</accession>
<comment type="caution">
    <text evidence="5">The sequence shown here is derived from an EMBL/GenBank/DDBJ whole genome shotgun (WGS) entry which is preliminary data.</text>
</comment>
<dbReference type="InterPro" id="IPR029061">
    <property type="entry name" value="THDP-binding"/>
</dbReference>
<dbReference type="InterPro" id="IPR005474">
    <property type="entry name" value="Transketolase_N"/>
</dbReference>